<feature type="domain" description="RING-type" evidence="3">
    <location>
        <begin position="3"/>
        <end position="57"/>
    </location>
</feature>
<sequence>MECAVCAEPFDARDRPRMMLPCEEDHGCSSAVCRNCTALRVITWGGGSDYQSCPLCRTPFLQTICSGRRVIINMPPEGQARETSEKGGNDDGDSKTATSSGGGGDGGRPPRGARSKWRALRSLLHSRRGWVTGELGELMFRVTLDGGGVRLEQGLALGVVDVHHSELLVANDEDRAQRAMDPPPQSVAAPAPALAAAVAAPPFAERPENTDAAQADADRRQDSAAAQSRAASVVPPATTSPAQARAASAVSAKPSTTHASSSSSDSCSSYSLALTARALLEDAAQPPAHAFDVAKIALEVAGGLDATAAERGVSLARMVRSSAAIRLAGSAVAGSLAAKEALVPDPDACLKHAAEAIEIVEDGERQVNRQLNELKAVVPSGDYQKLFEAYATLQDSGRRAEGCVDWSRGAIEERDRTTNEMEAAADMADRDAEIADCQAEAYRRARTDVEVEREERELRVHQKKYLNELLERGKWKLDRQSNHLVYKRRICAYGSNEVKVQTYTMSATCSDGFHGTENQLASLRRLDTEARLKFFYDEKDEGNTSAQIVELHEIQAAIKKVDREIETKHADKMDLECRRVMIETSFDAWA</sequence>
<feature type="region of interest" description="Disordered" evidence="2">
    <location>
        <begin position="75"/>
        <end position="114"/>
    </location>
</feature>
<accession>A0A7S3FC27</accession>
<reference evidence="4" key="1">
    <citation type="submission" date="2021-01" db="EMBL/GenBank/DDBJ databases">
        <authorList>
            <person name="Corre E."/>
            <person name="Pelletier E."/>
            <person name="Niang G."/>
            <person name="Scheremetjew M."/>
            <person name="Finn R."/>
            <person name="Kale V."/>
            <person name="Holt S."/>
            <person name="Cochrane G."/>
            <person name="Meng A."/>
            <person name="Brown T."/>
            <person name="Cohen L."/>
        </authorList>
    </citation>
    <scope>NUCLEOTIDE SEQUENCE</scope>
    <source>
        <strain evidence="4">RCC927</strain>
    </source>
</reference>
<name>A0A7S3FC27_9VIRI</name>
<dbReference type="AlphaFoldDB" id="A0A7S3FC27"/>
<organism evidence="4">
    <name type="scientific">Prasinoderma singulare</name>
    <dbReference type="NCBI Taxonomy" id="676789"/>
    <lineage>
        <taxon>Eukaryota</taxon>
        <taxon>Viridiplantae</taxon>
        <taxon>Prasinodermophyta</taxon>
        <taxon>Prasinodermophyceae</taxon>
        <taxon>Prasinodermales</taxon>
        <taxon>Prasinodermaceae</taxon>
        <taxon>Prasinoderma</taxon>
    </lineage>
</organism>
<proteinExistence type="predicted"/>
<dbReference type="InterPro" id="IPR001841">
    <property type="entry name" value="Znf_RING"/>
</dbReference>
<evidence type="ECO:0000313" key="4">
    <source>
        <dbReference type="EMBL" id="CAE0139799.1"/>
    </source>
</evidence>
<dbReference type="GO" id="GO:0008270">
    <property type="term" value="F:zinc ion binding"/>
    <property type="evidence" value="ECO:0007669"/>
    <property type="project" value="UniProtKB-KW"/>
</dbReference>
<feature type="compositionally biased region" description="Basic and acidic residues" evidence="2">
    <location>
        <begin position="79"/>
        <end position="94"/>
    </location>
</feature>
<feature type="compositionally biased region" description="Low complexity" evidence="2">
    <location>
        <begin position="223"/>
        <end position="267"/>
    </location>
</feature>
<keyword evidence="1" id="KW-0479">Metal-binding</keyword>
<keyword evidence="1" id="KW-0863">Zinc-finger</keyword>
<gene>
    <name evidence="4" type="ORF">PSIN1315_LOCUS7559</name>
</gene>
<evidence type="ECO:0000256" key="1">
    <source>
        <dbReference type="PROSITE-ProRule" id="PRU00175"/>
    </source>
</evidence>
<evidence type="ECO:0000259" key="3">
    <source>
        <dbReference type="PROSITE" id="PS50089"/>
    </source>
</evidence>
<feature type="compositionally biased region" description="Gly residues" evidence="2">
    <location>
        <begin position="100"/>
        <end position="109"/>
    </location>
</feature>
<protein>
    <recommendedName>
        <fullName evidence="3">RING-type domain-containing protein</fullName>
    </recommendedName>
</protein>
<dbReference type="PROSITE" id="PS50089">
    <property type="entry name" value="ZF_RING_2"/>
    <property type="match status" value="1"/>
</dbReference>
<keyword evidence="1" id="KW-0862">Zinc</keyword>
<feature type="region of interest" description="Disordered" evidence="2">
    <location>
        <begin position="203"/>
        <end position="267"/>
    </location>
</feature>
<evidence type="ECO:0000256" key="2">
    <source>
        <dbReference type="SAM" id="MobiDB-lite"/>
    </source>
</evidence>
<dbReference type="EMBL" id="HBHY01011727">
    <property type="protein sequence ID" value="CAE0139799.1"/>
    <property type="molecule type" value="Transcribed_RNA"/>
</dbReference>